<protein>
    <submittedName>
        <fullName evidence="2">Uncharacterized protein</fullName>
    </submittedName>
</protein>
<feature type="chain" id="PRO_5028106177" evidence="1">
    <location>
        <begin position="23"/>
        <end position="52"/>
    </location>
</feature>
<comment type="caution">
    <text evidence="2">The sequence shown here is derived from an EMBL/GenBank/DDBJ whole genome shotgun (WGS) entry which is preliminary data.</text>
</comment>
<evidence type="ECO:0000313" key="2">
    <source>
        <dbReference type="EMBL" id="CAD2142333.1"/>
    </source>
</evidence>
<gene>
    <name evidence="2" type="ORF">MENT_LOCUS7174</name>
</gene>
<name>A0A6V7U1N8_MELEN</name>
<evidence type="ECO:0000313" key="3">
    <source>
        <dbReference type="Proteomes" id="UP000580250"/>
    </source>
</evidence>
<organism evidence="2 3">
    <name type="scientific">Meloidogyne enterolobii</name>
    <name type="common">Root-knot nematode worm</name>
    <name type="synonym">Meloidogyne mayaguensis</name>
    <dbReference type="NCBI Taxonomy" id="390850"/>
    <lineage>
        <taxon>Eukaryota</taxon>
        <taxon>Metazoa</taxon>
        <taxon>Ecdysozoa</taxon>
        <taxon>Nematoda</taxon>
        <taxon>Chromadorea</taxon>
        <taxon>Rhabditida</taxon>
        <taxon>Tylenchina</taxon>
        <taxon>Tylenchomorpha</taxon>
        <taxon>Tylenchoidea</taxon>
        <taxon>Meloidogynidae</taxon>
        <taxon>Meloidogyninae</taxon>
        <taxon>Meloidogyne</taxon>
    </lineage>
</organism>
<sequence length="52" mass="5841">MNKFHIFLLLLVILAITVLNEAAQTAALENSDSRMLVKREVAAIRAKRFGWG</sequence>
<feature type="signal peptide" evidence="1">
    <location>
        <begin position="1"/>
        <end position="22"/>
    </location>
</feature>
<dbReference type="AlphaFoldDB" id="A0A6V7U1N8"/>
<dbReference type="Proteomes" id="UP000580250">
    <property type="component" value="Unassembled WGS sequence"/>
</dbReference>
<evidence type="ECO:0000256" key="1">
    <source>
        <dbReference type="SAM" id="SignalP"/>
    </source>
</evidence>
<reference evidence="2 3" key="1">
    <citation type="submission" date="2020-08" db="EMBL/GenBank/DDBJ databases">
        <authorList>
            <person name="Koutsovoulos G."/>
            <person name="Danchin GJ E."/>
        </authorList>
    </citation>
    <scope>NUCLEOTIDE SEQUENCE [LARGE SCALE GENOMIC DNA]</scope>
</reference>
<accession>A0A6V7U1N8</accession>
<proteinExistence type="predicted"/>
<dbReference type="EMBL" id="CAJEWN010000029">
    <property type="protein sequence ID" value="CAD2142333.1"/>
    <property type="molecule type" value="Genomic_DNA"/>
</dbReference>
<keyword evidence="1" id="KW-0732">Signal</keyword>